<dbReference type="KEGG" id="ppha:BVH74_06425"/>
<dbReference type="EMBL" id="CP020100">
    <property type="protein sequence ID" value="AQZ94412.1"/>
    <property type="molecule type" value="Genomic_DNA"/>
</dbReference>
<dbReference type="Proteomes" id="UP000243488">
    <property type="component" value="Chromosome"/>
</dbReference>
<feature type="compositionally biased region" description="Low complexity" evidence="1">
    <location>
        <begin position="147"/>
        <end position="157"/>
    </location>
</feature>
<accession>A0A1V0B3A0</accession>
<keyword evidence="3" id="KW-1185">Reference proteome</keyword>
<sequence length="157" mass="17620">MTEQSKGRKPRVSTPLHLLQTLTRTLNEHLAEACEKAERDARKALEKLNQQHAKLDGKLAEAREKLAEREQQDAGRKSLDKARTKVAELQAALDQLHSSRSAAEQYTRQLQSDVRQTLRLAKSLDRLDTQVTQAIDKRDAPVKPRPARAAKNPTTAA</sequence>
<dbReference type="AlphaFoldDB" id="A0A1V0B3A0"/>
<feature type="region of interest" description="Disordered" evidence="1">
    <location>
        <begin position="62"/>
        <end position="83"/>
    </location>
</feature>
<protein>
    <recommendedName>
        <fullName evidence="4">Transcriptional regulator</fullName>
    </recommendedName>
</protein>
<evidence type="ECO:0000256" key="1">
    <source>
        <dbReference type="SAM" id="MobiDB-lite"/>
    </source>
</evidence>
<evidence type="ECO:0008006" key="4">
    <source>
        <dbReference type="Google" id="ProtNLM"/>
    </source>
</evidence>
<reference evidence="2 3" key="1">
    <citation type="submission" date="2017-03" db="EMBL/GenBank/DDBJ databases">
        <title>Complete genome sequence of the novel DNRA strain Pseudomonas sp. S-6-2 isolated from Chinese polluted river sediment. Journal of Biotechnology.</title>
        <authorList>
            <person name="Li J."/>
            <person name="Xiang F."/>
            <person name="Wang L."/>
            <person name="Xi L."/>
            <person name="Liu J."/>
        </authorList>
    </citation>
    <scope>NUCLEOTIDE SEQUENCE [LARGE SCALE GENOMIC DNA]</scope>
    <source>
        <strain evidence="2 3">S-6-2</strain>
    </source>
</reference>
<gene>
    <name evidence="2" type="ORF">BVH74_06425</name>
</gene>
<name>A0A1V0B3A0_9GAMM</name>
<proteinExistence type="predicted"/>
<evidence type="ECO:0000313" key="3">
    <source>
        <dbReference type="Proteomes" id="UP000243488"/>
    </source>
</evidence>
<dbReference type="RefSeq" id="WP_080049265.1">
    <property type="nucleotide sequence ID" value="NZ_CP020100.1"/>
</dbReference>
<feature type="region of interest" description="Disordered" evidence="1">
    <location>
        <begin position="135"/>
        <end position="157"/>
    </location>
</feature>
<evidence type="ECO:0000313" key="2">
    <source>
        <dbReference type="EMBL" id="AQZ94412.1"/>
    </source>
</evidence>
<dbReference type="STRING" id="1931241.BVH74_06425"/>
<organism evidence="2 3">
    <name type="scientific">Halopseudomonas phragmitis</name>
    <dbReference type="NCBI Taxonomy" id="1931241"/>
    <lineage>
        <taxon>Bacteria</taxon>
        <taxon>Pseudomonadati</taxon>
        <taxon>Pseudomonadota</taxon>
        <taxon>Gammaproteobacteria</taxon>
        <taxon>Pseudomonadales</taxon>
        <taxon>Pseudomonadaceae</taxon>
        <taxon>Halopseudomonas</taxon>
    </lineage>
</organism>